<feature type="transmembrane region" description="Helical" evidence="7">
    <location>
        <begin position="167"/>
        <end position="185"/>
    </location>
</feature>
<dbReference type="Proteomes" id="UP000717585">
    <property type="component" value="Unassembled WGS sequence"/>
</dbReference>
<feature type="transmembrane region" description="Helical" evidence="7">
    <location>
        <begin position="347"/>
        <end position="368"/>
    </location>
</feature>
<gene>
    <name evidence="9" type="ORF">J8273_6165</name>
</gene>
<protein>
    <submittedName>
        <fullName evidence="9">EamA-like transporter family</fullName>
    </submittedName>
</protein>
<feature type="transmembrane region" description="Helical" evidence="7">
    <location>
        <begin position="318"/>
        <end position="340"/>
    </location>
</feature>
<dbReference type="InterPro" id="IPR037185">
    <property type="entry name" value="EmrE-like"/>
</dbReference>
<comment type="caution">
    <text evidence="9">The sequence shown here is derived from an EMBL/GenBank/DDBJ whole genome shotgun (WGS) entry which is preliminary data.</text>
</comment>
<dbReference type="AlphaFoldDB" id="A0A8J6E842"/>
<feature type="domain" description="EamA" evidence="8">
    <location>
        <begin position="105"/>
        <end position="233"/>
    </location>
</feature>
<keyword evidence="3 7" id="KW-0812">Transmembrane</keyword>
<dbReference type="InterPro" id="IPR050638">
    <property type="entry name" value="AA-Vitamin_Transporters"/>
</dbReference>
<dbReference type="PANTHER" id="PTHR32322:SF18">
    <property type="entry name" value="S-ADENOSYLMETHIONINE_S-ADENOSYLHOMOCYSTEINE TRANSPORTER"/>
    <property type="match status" value="1"/>
</dbReference>
<evidence type="ECO:0000256" key="5">
    <source>
        <dbReference type="ARBA" id="ARBA00023136"/>
    </source>
</evidence>
<feature type="transmembrane region" description="Helical" evidence="7">
    <location>
        <begin position="191"/>
        <end position="209"/>
    </location>
</feature>
<evidence type="ECO:0000256" key="1">
    <source>
        <dbReference type="ARBA" id="ARBA00004651"/>
    </source>
</evidence>
<evidence type="ECO:0000256" key="4">
    <source>
        <dbReference type="ARBA" id="ARBA00022989"/>
    </source>
</evidence>
<feature type="domain" description="EamA" evidence="8">
    <location>
        <begin position="247"/>
        <end position="391"/>
    </location>
</feature>
<proteinExistence type="predicted"/>
<feature type="transmembrane region" description="Helical" evidence="7">
    <location>
        <begin position="277"/>
        <end position="298"/>
    </location>
</feature>
<dbReference type="GO" id="GO:0005886">
    <property type="term" value="C:plasma membrane"/>
    <property type="evidence" value="ECO:0007669"/>
    <property type="project" value="UniProtKB-SubCell"/>
</dbReference>
<keyword evidence="10" id="KW-1185">Reference proteome</keyword>
<evidence type="ECO:0000256" key="7">
    <source>
        <dbReference type="SAM" id="Phobius"/>
    </source>
</evidence>
<evidence type="ECO:0000256" key="3">
    <source>
        <dbReference type="ARBA" id="ARBA00022692"/>
    </source>
</evidence>
<feature type="transmembrane region" description="Helical" evidence="7">
    <location>
        <begin position="93"/>
        <end position="113"/>
    </location>
</feature>
<feature type="transmembrane region" description="Helical" evidence="7">
    <location>
        <begin position="216"/>
        <end position="240"/>
    </location>
</feature>
<dbReference type="SUPFAM" id="SSF103481">
    <property type="entry name" value="Multidrug resistance efflux transporter EmrE"/>
    <property type="match status" value="2"/>
</dbReference>
<evidence type="ECO:0000313" key="9">
    <source>
        <dbReference type="EMBL" id="KAG9391405.1"/>
    </source>
</evidence>
<keyword evidence="5 7" id="KW-0472">Membrane</keyword>
<dbReference type="PANTHER" id="PTHR32322">
    <property type="entry name" value="INNER MEMBRANE TRANSPORTER"/>
    <property type="match status" value="1"/>
</dbReference>
<feature type="transmembrane region" description="Helical" evidence="7">
    <location>
        <begin position="374"/>
        <end position="392"/>
    </location>
</feature>
<accession>A0A8J6E842</accession>
<name>A0A8J6E842_9EUKA</name>
<feature type="compositionally biased region" description="Polar residues" evidence="6">
    <location>
        <begin position="8"/>
        <end position="25"/>
    </location>
</feature>
<sequence>MDHGDGLQASNVSGAPVDQPTSGNCDSVAPLDVVGDENSDRWAPKPQSSQESFGHDLSPLPSEEITEWPSKQPPRRPHIPSFITNLPLSYDSFMYALSFVISSLVKILVAILFVATKLGTESFDPLLWCTIRSSLGSMIVLPVFVIRWKKFVGIVRTKPKTLMGLPVLCACYSLAPLLMSYAAVYTTVSNVGLIGCITPIFSMVFSVALGHERLSIVAICALLVAFTGVLGILDLSSLRLSSGGDLAGVIIMIFNTISAAVYFEFSKIYHRLGYDTVILTTISFVGSSIFTFLLWLVTMPFNLLLADLPDFSSMGWDVLAAALYAGVIGTGVQWLVISWATSRLPTVVVAVENLLVSPLSMFFGVLIYNDPLDSDIVLNTAQVLLGLLLLVTRPVKAVRRAKAMAAESILTSEAGVDSEPELRSTTRSCSESPFNPDSNDSTDLGDPVPGTFVDPTLGSRSVGLAEAVRPDFMYPTLQAPDVAIDRE</sequence>
<comment type="subcellular location">
    <subcellularLocation>
        <location evidence="1">Cell membrane</location>
        <topology evidence="1">Multi-pass membrane protein</topology>
    </subcellularLocation>
</comment>
<dbReference type="Pfam" id="PF00892">
    <property type="entry name" value="EamA"/>
    <property type="match status" value="2"/>
</dbReference>
<evidence type="ECO:0000259" key="8">
    <source>
        <dbReference type="Pfam" id="PF00892"/>
    </source>
</evidence>
<reference evidence="9" key="1">
    <citation type="submission" date="2021-05" db="EMBL/GenBank/DDBJ databases">
        <title>A free-living protist that lacks canonical eukaryotic 1 DNA replication and segregation systems.</title>
        <authorList>
            <person name="Salas-Leiva D.E."/>
            <person name="Tromer E.C."/>
            <person name="Curtis B.A."/>
            <person name="Jerlstrom-Hultqvist J."/>
            <person name="Kolisko M."/>
            <person name="Yi Z."/>
            <person name="Salas-Leiva J.S."/>
            <person name="Gallot-Lavallee L."/>
            <person name="Kops G.J.P.L."/>
            <person name="Archibald J.M."/>
            <person name="Simpson A.G.B."/>
            <person name="Roger A.J."/>
        </authorList>
    </citation>
    <scope>NUCLEOTIDE SEQUENCE</scope>
    <source>
        <strain evidence="9">BICM</strain>
    </source>
</reference>
<feature type="transmembrane region" description="Helical" evidence="7">
    <location>
        <begin position="125"/>
        <end position="146"/>
    </location>
</feature>
<evidence type="ECO:0000256" key="6">
    <source>
        <dbReference type="SAM" id="MobiDB-lite"/>
    </source>
</evidence>
<organism evidence="9 10">
    <name type="scientific">Carpediemonas membranifera</name>
    <dbReference type="NCBI Taxonomy" id="201153"/>
    <lineage>
        <taxon>Eukaryota</taxon>
        <taxon>Metamonada</taxon>
        <taxon>Carpediemonas-like organisms</taxon>
        <taxon>Carpediemonas</taxon>
    </lineage>
</organism>
<feature type="region of interest" description="Disordered" evidence="6">
    <location>
        <begin position="415"/>
        <end position="458"/>
    </location>
</feature>
<dbReference type="OrthoDB" id="1728340at2759"/>
<dbReference type="InterPro" id="IPR000620">
    <property type="entry name" value="EamA_dom"/>
</dbReference>
<evidence type="ECO:0000313" key="10">
    <source>
        <dbReference type="Proteomes" id="UP000717585"/>
    </source>
</evidence>
<dbReference type="EMBL" id="JAHDYR010000053">
    <property type="protein sequence ID" value="KAG9391405.1"/>
    <property type="molecule type" value="Genomic_DNA"/>
</dbReference>
<feature type="transmembrane region" description="Helical" evidence="7">
    <location>
        <begin position="246"/>
        <end position="265"/>
    </location>
</feature>
<feature type="region of interest" description="Disordered" evidence="6">
    <location>
        <begin position="1"/>
        <end position="59"/>
    </location>
</feature>
<keyword evidence="4 7" id="KW-1133">Transmembrane helix</keyword>
<keyword evidence="2" id="KW-1003">Cell membrane</keyword>
<feature type="compositionally biased region" description="Polar residues" evidence="6">
    <location>
        <begin position="423"/>
        <end position="442"/>
    </location>
</feature>
<evidence type="ECO:0000256" key="2">
    <source>
        <dbReference type="ARBA" id="ARBA00022475"/>
    </source>
</evidence>